<comment type="caution">
    <text evidence="1">The sequence shown here is derived from an EMBL/GenBank/DDBJ whole genome shotgun (WGS) entry which is preliminary data.</text>
</comment>
<sequence length="231" mass="27537">MYLFNLLYSSMLHYKYYKSLLNVPIGSKQIFYTFRKFEQNCSLNYQFMQFFIKLTMHTILHCNSFCLDPTNLLLKFEPFQFHSFNMQYAYIHYYSFDIFLNFNTVYSTCGPNNFSVQLYLSITLIIICFSKVLVANPLKEIRQIEVPICFSTFQSLCLRQITGALWYMTNDALHKDLQILTVNEIATYHYKKFHSKLHSNQNPLISRMSSITIPNNPPRRLKRKWPRDALT</sequence>
<proteinExistence type="predicted"/>
<dbReference type="OrthoDB" id="6587128at2759"/>
<organism evidence="1 2">
    <name type="scientific">Aphis glycines</name>
    <name type="common">Soybean aphid</name>
    <dbReference type="NCBI Taxonomy" id="307491"/>
    <lineage>
        <taxon>Eukaryota</taxon>
        <taxon>Metazoa</taxon>
        <taxon>Ecdysozoa</taxon>
        <taxon>Arthropoda</taxon>
        <taxon>Hexapoda</taxon>
        <taxon>Insecta</taxon>
        <taxon>Pterygota</taxon>
        <taxon>Neoptera</taxon>
        <taxon>Paraneoptera</taxon>
        <taxon>Hemiptera</taxon>
        <taxon>Sternorrhyncha</taxon>
        <taxon>Aphidomorpha</taxon>
        <taxon>Aphidoidea</taxon>
        <taxon>Aphididae</taxon>
        <taxon>Aphidini</taxon>
        <taxon>Aphis</taxon>
        <taxon>Aphis</taxon>
    </lineage>
</organism>
<evidence type="ECO:0000313" key="2">
    <source>
        <dbReference type="Proteomes" id="UP000475862"/>
    </source>
</evidence>
<reference evidence="1 2" key="1">
    <citation type="submission" date="2019-08" db="EMBL/GenBank/DDBJ databases">
        <title>The genome of the soybean aphid Biotype 1, its phylome, world population structure and adaptation to the North American continent.</title>
        <authorList>
            <person name="Giordano R."/>
            <person name="Donthu R.K."/>
            <person name="Hernandez A.G."/>
            <person name="Wright C.L."/>
            <person name="Zimin A.V."/>
        </authorList>
    </citation>
    <scope>NUCLEOTIDE SEQUENCE [LARGE SCALE GENOMIC DNA]</scope>
    <source>
        <tissue evidence="1">Whole aphids</tissue>
    </source>
</reference>
<name>A0A6G0U7H5_APHGL</name>
<protein>
    <submittedName>
        <fullName evidence="1">Uncharacterized protein</fullName>
    </submittedName>
</protein>
<accession>A0A6G0U7H5</accession>
<gene>
    <name evidence="1" type="ORF">AGLY_000446</name>
</gene>
<dbReference type="AlphaFoldDB" id="A0A6G0U7H5"/>
<keyword evidence="2" id="KW-1185">Reference proteome</keyword>
<evidence type="ECO:0000313" key="1">
    <source>
        <dbReference type="EMBL" id="KAE9544903.1"/>
    </source>
</evidence>
<dbReference type="EMBL" id="VYZN01000001">
    <property type="protein sequence ID" value="KAE9544903.1"/>
    <property type="molecule type" value="Genomic_DNA"/>
</dbReference>
<dbReference type="Proteomes" id="UP000475862">
    <property type="component" value="Unassembled WGS sequence"/>
</dbReference>